<sequence>MGKAKAPASSEKQNLLNRNLQQWRLRKRLLQRGHPKQRRPNLLRMGAPRLRSPRLKPLKPN</sequence>
<dbReference type="Ensembl" id="ENSACIT00000006878.1">
    <property type="protein sequence ID" value="ENSACIP00000006675.1"/>
    <property type="gene ID" value="ENSACIG00000005244.1"/>
</dbReference>
<feature type="compositionally biased region" description="Basic residues" evidence="1">
    <location>
        <begin position="51"/>
        <end position="61"/>
    </location>
</feature>
<proteinExistence type="predicted"/>
<accession>A0A3Q0RCJ2</accession>
<dbReference type="GeneTree" id="ENSGT00950000182802"/>
<dbReference type="AlphaFoldDB" id="A0A3Q0RCJ2"/>
<dbReference type="Proteomes" id="UP000261340">
    <property type="component" value="Unplaced"/>
</dbReference>
<reference evidence="2" key="1">
    <citation type="submission" date="2025-08" db="UniProtKB">
        <authorList>
            <consortium name="Ensembl"/>
        </authorList>
    </citation>
    <scope>IDENTIFICATION</scope>
</reference>
<name>A0A3Q0RCJ2_AMPCI</name>
<feature type="region of interest" description="Disordered" evidence="1">
    <location>
        <begin position="29"/>
        <end position="61"/>
    </location>
</feature>
<keyword evidence="3" id="KW-1185">Reference proteome</keyword>
<evidence type="ECO:0000256" key="1">
    <source>
        <dbReference type="SAM" id="MobiDB-lite"/>
    </source>
</evidence>
<feature type="compositionally biased region" description="Basic residues" evidence="1">
    <location>
        <begin position="29"/>
        <end position="41"/>
    </location>
</feature>
<organism evidence="2 3">
    <name type="scientific">Amphilophus citrinellus</name>
    <name type="common">Midas cichlid</name>
    <name type="synonym">Cichlasoma citrinellum</name>
    <dbReference type="NCBI Taxonomy" id="61819"/>
    <lineage>
        <taxon>Eukaryota</taxon>
        <taxon>Metazoa</taxon>
        <taxon>Chordata</taxon>
        <taxon>Craniata</taxon>
        <taxon>Vertebrata</taxon>
        <taxon>Euteleostomi</taxon>
        <taxon>Actinopterygii</taxon>
        <taxon>Neopterygii</taxon>
        <taxon>Teleostei</taxon>
        <taxon>Neoteleostei</taxon>
        <taxon>Acanthomorphata</taxon>
        <taxon>Ovalentaria</taxon>
        <taxon>Cichlomorphae</taxon>
        <taxon>Cichliformes</taxon>
        <taxon>Cichlidae</taxon>
        <taxon>New World cichlids</taxon>
        <taxon>Cichlasomatinae</taxon>
        <taxon>Heroini</taxon>
        <taxon>Amphilophus</taxon>
    </lineage>
</organism>
<protein>
    <submittedName>
        <fullName evidence="2">Uncharacterized protein</fullName>
    </submittedName>
</protein>
<evidence type="ECO:0000313" key="3">
    <source>
        <dbReference type="Proteomes" id="UP000261340"/>
    </source>
</evidence>
<reference evidence="2" key="2">
    <citation type="submission" date="2025-09" db="UniProtKB">
        <authorList>
            <consortium name="Ensembl"/>
        </authorList>
    </citation>
    <scope>IDENTIFICATION</scope>
</reference>
<evidence type="ECO:0000313" key="2">
    <source>
        <dbReference type="Ensembl" id="ENSACIP00000006675.1"/>
    </source>
</evidence>